<reference evidence="1 2" key="1">
    <citation type="submission" date="2018-08" db="EMBL/GenBank/DDBJ databases">
        <title>Actinomadura jelena sp. nov., a novel Actinomycete isolated from soil in Chad.</title>
        <authorList>
            <person name="Shi L."/>
        </authorList>
    </citation>
    <scope>NUCLEOTIDE SEQUENCE [LARGE SCALE GENOMIC DNA]</scope>
    <source>
        <strain evidence="1 2">NEAU-G17</strain>
    </source>
</reference>
<accession>A0A372JNR8</accession>
<name>A0A372JNR8_9ACTN</name>
<evidence type="ECO:0000313" key="1">
    <source>
        <dbReference type="EMBL" id="RFU41665.1"/>
    </source>
</evidence>
<dbReference type="AlphaFoldDB" id="A0A372JNR8"/>
<dbReference type="Proteomes" id="UP000261811">
    <property type="component" value="Unassembled WGS sequence"/>
</dbReference>
<proteinExistence type="predicted"/>
<sequence>MTMPTPGSVLVNPILRSLSVTPWPSCRSGISGAPGSPGRTTGMSLPPLRKYTVLLTAGPSARGSGPTSVIPVAGTPHADARARTATSAATARRLIGHPPRAARA</sequence>
<evidence type="ECO:0000313" key="2">
    <source>
        <dbReference type="Proteomes" id="UP000261811"/>
    </source>
</evidence>
<dbReference type="EMBL" id="QURH01000199">
    <property type="protein sequence ID" value="RFU41665.1"/>
    <property type="molecule type" value="Genomic_DNA"/>
</dbReference>
<organism evidence="1 2">
    <name type="scientific">Actinomadura logoneensis</name>
    <dbReference type="NCBI Taxonomy" id="2293572"/>
    <lineage>
        <taxon>Bacteria</taxon>
        <taxon>Bacillati</taxon>
        <taxon>Actinomycetota</taxon>
        <taxon>Actinomycetes</taxon>
        <taxon>Streptosporangiales</taxon>
        <taxon>Thermomonosporaceae</taxon>
        <taxon>Actinomadura</taxon>
    </lineage>
</organism>
<gene>
    <name evidence="1" type="ORF">DZF91_10865</name>
</gene>
<protein>
    <submittedName>
        <fullName evidence="1">Uncharacterized protein</fullName>
    </submittedName>
</protein>
<comment type="caution">
    <text evidence="1">The sequence shown here is derived from an EMBL/GenBank/DDBJ whole genome shotgun (WGS) entry which is preliminary data.</text>
</comment>
<keyword evidence="2" id="KW-1185">Reference proteome</keyword>